<dbReference type="PANTHER" id="PTHR21461:SF69">
    <property type="entry name" value="GLYCOSYLTRANSFERASE FAMILY 92 PROTEIN"/>
    <property type="match status" value="1"/>
</dbReference>
<evidence type="ECO:0000256" key="3">
    <source>
        <dbReference type="ARBA" id="ARBA00022676"/>
    </source>
</evidence>
<keyword evidence="4 8" id="KW-0808">Transferase</keyword>
<evidence type="ECO:0000256" key="5">
    <source>
        <dbReference type="ARBA" id="ARBA00022692"/>
    </source>
</evidence>
<keyword evidence="6" id="KW-1133">Transmembrane helix</keyword>
<keyword evidence="9" id="KW-0732">Signal</keyword>
<comment type="similarity">
    <text evidence="2 8">Belongs to the glycosyltransferase 92 family.</text>
</comment>
<proteinExistence type="inferred from homology"/>
<evidence type="ECO:0000256" key="8">
    <source>
        <dbReference type="RuleBase" id="RU366017"/>
    </source>
</evidence>
<evidence type="ECO:0000256" key="7">
    <source>
        <dbReference type="ARBA" id="ARBA00023136"/>
    </source>
</evidence>
<name>A0A6P8SN55_GEOSA</name>
<evidence type="ECO:0000313" key="10">
    <source>
        <dbReference type="Proteomes" id="UP000515159"/>
    </source>
</evidence>
<dbReference type="Proteomes" id="UP000515159">
    <property type="component" value="Chromosome 10"/>
</dbReference>
<gene>
    <name evidence="11" type="primary">LOC117367709</name>
</gene>
<dbReference type="GO" id="GO:0005737">
    <property type="term" value="C:cytoplasm"/>
    <property type="evidence" value="ECO:0007669"/>
    <property type="project" value="TreeGrafter"/>
</dbReference>
<dbReference type="PANTHER" id="PTHR21461">
    <property type="entry name" value="GLYCOSYLTRANSFERASE FAMILY 92 PROTEIN"/>
    <property type="match status" value="1"/>
</dbReference>
<dbReference type="InParanoid" id="A0A6P8SN55"/>
<evidence type="ECO:0000313" key="11">
    <source>
        <dbReference type="RefSeq" id="XP_033816426.1"/>
    </source>
</evidence>
<dbReference type="GO" id="GO:0016757">
    <property type="term" value="F:glycosyltransferase activity"/>
    <property type="evidence" value="ECO:0007669"/>
    <property type="project" value="UniProtKB-UniRule"/>
</dbReference>
<dbReference type="GeneID" id="117367709"/>
<evidence type="ECO:0000256" key="9">
    <source>
        <dbReference type="SAM" id="SignalP"/>
    </source>
</evidence>
<comment type="subcellular location">
    <subcellularLocation>
        <location evidence="1">Membrane</location>
        <topology evidence="1">Single-pass membrane protein</topology>
    </subcellularLocation>
</comment>
<keyword evidence="10" id="KW-1185">Reference proteome</keyword>
<evidence type="ECO:0000256" key="4">
    <source>
        <dbReference type="ARBA" id="ARBA00022679"/>
    </source>
</evidence>
<dbReference type="KEGG" id="gsh:117367709"/>
<evidence type="ECO:0000256" key="2">
    <source>
        <dbReference type="ARBA" id="ARBA00007647"/>
    </source>
</evidence>
<feature type="chain" id="PRO_5028395950" description="Glycosyltransferase family 92 protein" evidence="9">
    <location>
        <begin position="17"/>
        <end position="441"/>
    </location>
</feature>
<dbReference type="EC" id="2.4.1.-" evidence="8"/>
<organism evidence="10 11">
    <name type="scientific">Geotrypetes seraphini</name>
    <name type="common">Gaboon caecilian</name>
    <name type="synonym">Caecilia seraphini</name>
    <dbReference type="NCBI Taxonomy" id="260995"/>
    <lineage>
        <taxon>Eukaryota</taxon>
        <taxon>Metazoa</taxon>
        <taxon>Chordata</taxon>
        <taxon>Craniata</taxon>
        <taxon>Vertebrata</taxon>
        <taxon>Euteleostomi</taxon>
        <taxon>Amphibia</taxon>
        <taxon>Gymnophiona</taxon>
        <taxon>Geotrypetes</taxon>
    </lineage>
</organism>
<evidence type="ECO:0000256" key="6">
    <source>
        <dbReference type="ARBA" id="ARBA00022989"/>
    </source>
</evidence>
<reference evidence="11" key="1">
    <citation type="submission" date="2025-08" db="UniProtKB">
        <authorList>
            <consortium name="RefSeq"/>
        </authorList>
    </citation>
    <scope>IDENTIFICATION</scope>
</reference>
<dbReference type="OrthoDB" id="2526284at2759"/>
<dbReference type="Pfam" id="PF01697">
    <property type="entry name" value="Glyco_transf_92"/>
    <property type="match status" value="1"/>
</dbReference>
<sequence length="441" mass="51520">MFIFLVVLVIYSTIYRKKELLKIVSAVPVDSTTLAQIPSCGIHASVDIITPVPNSKVFLFTAYLDFRRNRIVRIIGITHRKTSKKLFCLLCFSNDSYSIAAEIQVHTDHFDFPYATTDLLCNLIDQRIPRFILVYHGFDPIESGPLLPFLKIKNQEVQLNALLRTFQYEFVVCISTMFGHYNNVLQFIQMIEMYRILGAQKVIIYKTNCSPLVMKVLSYYQKLDIIEIIPWPITKYLNVSLGWNFPVHPGEIHYHGQLVTLNDCIYRNMYRTRYVCLNDIDEIIIPVAHQNWHDMMESLRKQNPEANIFQFDHHLFPIDMSTENSSSESKAWNSVPGINILQYSYRKISKRHVFNPVKMIINPRAVIKTSVHSALEYFGKQIQVSMGVGMLCHYRNSTELHREKDISVKDKVLWKYKEKLTNRVNHVIDELGLLDRQEHLR</sequence>
<dbReference type="InterPro" id="IPR008166">
    <property type="entry name" value="Glyco_transf_92"/>
</dbReference>
<protein>
    <recommendedName>
        <fullName evidence="8">Glycosyltransferase family 92 protein</fullName>
        <ecNumber evidence="8">2.4.1.-</ecNumber>
    </recommendedName>
</protein>
<keyword evidence="3 8" id="KW-0328">Glycosyltransferase</keyword>
<feature type="signal peptide" evidence="9">
    <location>
        <begin position="1"/>
        <end position="16"/>
    </location>
</feature>
<dbReference type="GO" id="GO:0016020">
    <property type="term" value="C:membrane"/>
    <property type="evidence" value="ECO:0007669"/>
    <property type="project" value="UniProtKB-SubCell"/>
</dbReference>
<keyword evidence="7" id="KW-0472">Membrane</keyword>
<dbReference type="AlphaFoldDB" id="A0A6P8SN55"/>
<dbReference type="RefSeq" id="XP_033816426.1">
    <property type="nucleotide sequence ID" value="XM_033960535.1"/>
</dbReference>
<evidence type="ECO:0000256" key="1">
    <source>
        <dbReference type="ARBA" id="ARBA00004167"/>
    </source>
</evidence>
<accession>A0A6P8SN55</accession>
<keyword evidence="5" id="KW-0812">Transmembrane</keyword>